<dbReference type="OrthoDB" id="6086925at2759"/>
<gene>
    <name evidence="1" type="ORF">MEDL_59200</name>
</gene>
<proteinExistence type="predicted"/>
<accession>A0A8S3ULS0</accession>
<organism evidence="1 2">
    <name type="scientific">Mytilus edulis</name>
    <name type="common">Blue mussel</name>
    <dbReference type="NCBI Taxonomy" id="6550"/>
    <lineage>
        <taxon>Eukaryota</taxon>
        <taxon>Metazoa</taxon>
        <taxon>Spiralia</taxon>
        <taxon>Lophotrochozoa</taxon>
        <taxon>Mollusca</taxon>
        <taxon>Bivalvia</taxon>
        <taxon>Autobranchia</taxon>
        <taxon>Pteriomorphia</taxon>
        <taxon>Mytilida</taxon>
        <taxon>Mytiloidea</taxon>
        <taxon>Mytilidae</taxon>
        <taxon>Mytilinae</taxon>
        <taxon>Mytilus</taxon>
    </lineage>
</organism>
<keyword evidence="2" id="KW-1185">Reference proteome</keyword>
<protein>
    <submittedName>
        <fullName evidence="1">Uncharacterized protein</fullName>
    </submittedName>
</protein>
<evidence type="ECO:0000313" key="1">
    <source>
        <dbReference type="EMBL" id="CAG2247279.1"/>
    </source>
</evidence>
<dbReference type="AlphaFoldDB" id="A0A8S3ULS0"/>
<comment type="caution">
    <text evidence="1">The sequence shown here is derived from an EMBL/GenBank/DDBJ whole genome shotgun (WGS) entry which is preliminary data.</text>
</comment>
<sequence>MHHVLWDLLSYSAQSKESNSETAITSFLLCYVKLFNVTEVSWFAPVGVVYTRWGRKDCTGNNTDLVYTGISGGGLYSDTGRSAEPVCLPHDPLNGNVLSSNAHASVYGMEYEDNFGGSLHDKDVPCAVCRANHVTSKLLIPGKVHVTLDGEKNTVECW</sequence>
<name>A0A8S3ULS0_MYTED</name>
<dbReference type="Proteomes" id="UP000683360">
    <property type="component" value="Unassembled WGS sequence"/>
</dbReference>
<reference evidence="1" key="1">
    <citation type="submission" date="2021-03" db="EMBL/GenBank/DDBJ databases">
        <authorList>
            <person name="Bekaert M."/>
        </authorList>
    </citation>
    <scope>NUCLEOTIDE SEQUENCE</scope>
</reference>
<dbReference type="EMBL" id="CAJPWZ010002894">
    <property type="protein sequence ID" value="CAG2247279.1"/>
    <property type="molecule type" value="Genomic_DNA"/>
</dbReference>
<evidence type="ECO:0000313" key="2">
    <source>
        <dbReference type="Proteomes" id="UP000683360"/>
    </source>
</evidence>